<dbReference type="Proteomes" id="UP001335648">
    <property type="component" value="Unassembled WGS sequence"/>
</dbReference>
<comment type="caution">
    <text evidence="1">The sequence shown here is derived from an EMBL/GenBank/DDBJ whole genome shotgun (WGS) entry which is preliminary data.</text>
</comment>
<gene>
    <name evidence="1" type="ORF">CesoFtcFv8_010654</name>
</gene>
<evidence type="ECO:0000313" key="1">
    <source>
        <dbReference type="EMBL" id="KAK5897607.1"/>
    </source>
</evidence>
<name>A0AAN8H0Q4_9TELE</name>
<sequence length="76" mass="8642">MMGEYWPEKATEREHLAACLRIAVNGPAPEAFPYSQALELFFMKPRRTKCSDKQCHLAAYSILWIQATVSPARGQE</sequence>
<accession>A0AAN8H0Q4</accession>
<reference evidence="1 2" key="1">
    <citation type="journal article" date="2023" name="Mol. Biol. Evol.">
        <title>Genomics of Secondarily Temperate Adaptation in the Only Non-Antarctic Icefish.</title>
        <authorList>
            <person name="Rivera-Colon A.G."/>
            <person name="Rayamajhi N."/>
            <person name="Minhas B.F."/>
            <person name="Madrigal G."/>
            <person name="Bilyk K.T."/>
            <person name="Yoon V."/>
            <person name="Hune M."/>
            <person name="Gregory S."/>
            <person name="Cheng C.H.C."/>
            <person name="Catchen J.M."/>
        </authorList>
    </citation>
    <scope>NUCLEOTIDE SEQUENCE [LARGE SCALE GENOMIC DNA]</scope>
    <source>
        <strain evidence="1">JC2023a</strain>
    </source>
</reference>
<dbReference type="AlphaFoldDB" id="A0AAN8H0Q4"/>
<organism evidence="1 2">
    <name type="scientific">Champsocephalus esox</name>
    <name type="common">pike icefish</name>
    <dbReference type="NCBI Taxonomy" id="159716"/>
    <lineage>
        <taxon>Eukaryota</taxon>
        <taxon>Metazoa</taxon>
        <taxon>Chordata</taxon>
        <taxon>Craniata</taxon>
        <taxon>Vertebrata</taxon>
        <taxon>Euteleostomi</taxon>
        <taxon>Actinopterygii</taxon>
        <taxon>Neopterygii</taxon>
        <taxon>Teleostei</taxon>
        <taxon>Neoteleostei</taxon>
        <taxon>Acanthomorphata</taxon>
        <taxon>Eupercaria</taxon>
        <taxon>Perciformes</taxon>
        <taxon>Notothenioidei</taxon>
        <taxon>Channichthyidae</taxon>
        <taxon>Champsocephalus</taxon>
    </lineage>
</organism>
<protein>
    <submittedName>
        <fullName evidence="1">Uncharacterized protein</fullName>
    </submittedName>
</protein>
<dbReference type="EMBL" id="JAULUE010002053">
    <property type="protein sequence ID" value="KAK5897607.1"/>
    <property type="molecule type" value="Genomic_DNA"/>
</dbReference>
<evidence type="ECO:0000313" key="2">
    <source>
        <dbReference type="Proteomes" id="UP001335648"/>
    </source>
</evidence>
<proteinExistence type="predicted"/>
<keyword evidence="2" id="KW-1185">Reference proteome</keyword>